<sequence length="158" mass="17005">MALNEEVNVLRQVPLFSCLEPLRLKKLAFASQRMHYDPTEVLFQQGDDADKAYILISGRAEILADGASGDIRIAELPPGSIVGEVALLCGGLRTATVRALEPLDVLAIEPQDFLAVLSEDRGACVRMMRVLAQRLAVTTSDLIAARAELAQSQDGSAT</sequence>
<dbReference type="AlphaFoldDB" id="A0A521D2N8"/>
<organism evidence="2 3">
    <name type="scientific">Paracoccus laeviglucosivorans</name>
    <dbReference type="NCBI Taxonomy" id="1197861"/>
    <lineage>
        <taxon>Bacteria</taxon>
        <taxon>Pseudomonadati</taxon>
        <taxon>Pseudomonadota</taxon>
        <taxon>Alphaproteobacteria</taxon>
        <taxon>Rhodobacterales</taxon>
        <taxon>Paracoccaceae</taxon>
        <taxon>Paracoccus</taxon>
    </lineage>
</organism>
<evidence type="ECO:0000259" key="1">
    <source>
        <dbReference type="PROSITE" id="PS50042"/>
    </source>
</evidence>
<evidence type="ECO:0000313" key="2">
    <source>
        <dbReference type="EMBL" id="SMO65953.1"/>
    </source>
</evidence>
<dbReference type="PROSITE" id="PS50042">
    <property type="entry name" value="CNMP_BINDING_3"/>
    <property type="match status" value="1"/>
</dbReference>
<feature type="domain" description="Cyclic nucleotide-binding" evidence="1">
    <location>
        <begin position="15"/>
        <end position="117"/>
    </location>
</feature>
<keyword evidence="3" id="KW-1185">Reference proteome</keyword>
<accession>A0A521D2N8</accession>
<name>A0A521D2N8_9RHOB</name>
<dbReference type="RefSeq" id="WP_142662899.1">
    <property type="nucleotide sequence ID" value="NZ_FXTK01000006.1"/>
</dbReference>
<dbReference type="SMART" id="SM00100">
    <property type="entry name" value="cNMP"/>
    <property type="match status" value="1"/>
</dbReference>
<dbReference type="EMBL" id="FXTK01000006">
    <property type="protein sequence ID" value="SMO65953.1"/>
    <property type="molecule type" value="Genomic_DNA"/>
</dbReference>
<dbReference type="Proteomes" id="UP000319014">
    <property type="component" value="Unassembled WGS sequence"/>
</dbReference>
<dbReference type="SUPFAM" id="SSF51206">
    <property type="entry name" value="cAMP-binding domain-like"/>
    <property type="match status" value="1"/>
</dbReference>
<gene>
    <name evidence="2" type="ORF">SAMN06265221_10638</name>
</gene>
<dbReference type="PANTHER" id="PTHR23011">
    <property type="entry name" value="CYCLIC NUCLEOTIDE-BINDING DOMAIN CONTAINING PROTEIN"/>
    <property type="match status" value="1"/>
</dbReference>
<dbReference type="InterPro" id="IPR000595">
    <property type="entry name" value="cNMP-bd_dom"/>
</dbReference>
<proteinExistence type="predicted"/>
<dbReference type="Pfam" id="PF00027">
    <property type="entry name" value="cNMP_binding"/>
    <property type="match status" value="1"/>
</dbReference>
<evidence type="ECO:0000313" key="3">
    <source>
        <dbReference type="Proteomes" id="UP000319014"/>
    </source>
</evidence>
<dbReference type="InterPro" id="IPR014710">
    <property type="entry name" value="RmlC-like_jellyroll"/>
</dbReference>
<dbReference type="PROSITE" id="PS00889">
    <property type="entry name" value="CNMP_BINDING_2"/>
    <property type="match status" value="1"/>
</dbReference>
<dbReference type="InterPro" id="IPR018488">
    <property type="entry name" value="cNMP-bd_CS"/>
</dbReference>
<protein>
    <submittedName>
        <fullName evidence="2">Cyclic nucleotide-binding domain-containing protein</fullName>
    </submittedName>
</protein>
<dbReference type="InterPro" id="IPR018490">
    <property type="entry name" value="cNMP-bd_dom_sf"/>
</dbReference>
<reference evidence="2 3" key="1">
    <citation type="submission" date="2017-05" db="EMBL/GenBank/DDBJ databases">
        <authorList>
            <person name="Varghese N."/>
            <person name="Submissions S."/>
        </authorList>
    </citation>
    <scope>NUCLEOTIDE SEQUENCE [LARGE SCALE GENOMIC DNA]</scope>
    <source>
        <strain evidence="2 3">DSM 100094</strain>
    </source>
</reference>
<dbReference type="OrthoDB" id="9807547at2"/>
<dbReference type="Gene3D" id="2.60.120.10">
    <property type="entry name" value="Jelly Rolls"/>
    <property type="match status" value="1"/>
</dbReference>
<dbReference type="CDD" id="cd00038">
    <property type="entry name" value="CAP_ED"/>
    <property type="match status" value="1"/>
</dbReference>
<dbReference type="PANTHER" id="PTHR23011:SF28">
    <property type="entry name" value="CYCLIC NUCLEOTIDE-BINDING DOMAIN CONTAINING PROTEIN"/>
    <property type="match status" value="1"/>
</dbReference>